<dbReference type="Proteomes" id="UP000277204">
    <property type="component" value="Unassembled WGS sequence"/>
</dbReference>
<organism evidence="1 2">
    <name type="scientific">Schistosoma margrebowiei</name>
    <dbReference type="NCBI Taxonomy" id="48269"/>
    <lineage>
        <taxon>Eukaryota</taxon>
        <taxon>Metazoa</taxon>
        <taxon>Spiralia</taxon>
        <taxon>Lophotrochozoa</taxon>
        <taxon>Platyhelminthes</taxon>
        <taxon>Trematoda</taxon>
        <taxon>Digenea</taxon>
        <taxon>Strigeidida</taxon>
        <taxon>Schistosomatoidea</taxon>
        <taxon>Schistosomatidae</taxon>
        <taxon>Schistosoma</taxon>
    </lineage>
</organism>
<name>A0A183L9J7_9TREM</name>
<evidence type="ECO:0000313" key="1">
    <source>
        <dbReference type="EMBL" id="VDO48369.1"/>
    </source>
</evidence>
<keyword evidence="2" id="KW-1185">Reference proteome</keyword>
<dbReference type="AlphaFoldDB" id="A0A183L9J7"/>
<gene>
    <name evidence="1" type="ORF">SMRZ_LOCUS472</name>
</gene>
<evidence type="ECO:0000313" key="2">
    <source>
        <dbReference type="Proteomes" id="UP000277204"/>
    </source>
</evidence>
<accession>A0A183L9J7</accession>
<sequence length="90" mass="10409">MAEIACQTNAPARPNIWKADMEAINLIIEWREFEMIEEDQEKAEAMADYFGAVFNRELPLDKEPDQNKSQQTTCSPWTLIYAMCLRLLAP</sequence>
<reference evidence="1 2" key="1">
    <citation type="submission" date="2018-11" db="EMBL/GenBank/DDBJ databases">
        <authorList>
            <consortium name="Pathogen Informatics"/>
        </authorList>
    </citation>
    <scope>NUCLEOTIDE SEQUENCE [LARGE SCALE GENOMIC DNA]</scope>
    <source>
        <strain evidence="1 2">Zambia</strain>
    </source>
</reference>
<proteinExistence type="predicted"/>
<protein>
    <submittedName>
        <fullName evidence="1">Uncharacterized protein</fullName>
    </submittedName>
</protein>
<dbReference type="EMBL" id="UZAI01000089">
    <property type="protein sequence ID" value="VDO48369.1"/>
    <property type="molecule type" value="Genomic_DNA"/>
</dbReference>